<dbReference type="EMBL" id="JAULRT010000031">
    <property type="protein sequence ID" value="MDO3380684.1"/>
    <property type="molecule type" value="Genomic_DNA"/>
</dbReference>
<accession>A0ABT8T978</accession>
<evidence type="ECO:0000259" key="2">
    <source>
        <dbReference type="Pfam" id="PF00263"/>
    </source>
</evidence>
<dbReference type="InterPro" id="IPR004846">
    <property type="entry name" value="T2SS/T3SS_dom"/>
</dbReference>
<evidence type="ECO:0000313" key="4">
    <source>
        <dbReference type="EMBL" id="MDO3380684.1"/>
    </source>
</evidence>
<feature type="domain" description="Pilus formation protein N-terminal" evidence="3">
    <location>
        <begin position="29"/>
        <end position="90"/>
    </location>
</feature>
<dbReference type="Proteomes" id="UP001168380">
    <property type="component" value="Unassembled WGS sequence"/>
</dbReference>
<reference evidence="4" key="1">
    <citation type="submission" date="2023-07" db="EMBL/GenBank/DDBJ databases">
        <title>Gilvimarinus algae sp. nov., isolated from the surface of Kelp.</title>
        <authorList>
            <person name="Sun Y.Y."/>
            <person name="Gong Y."/>
            <person name="Du Z.J."/>
        </authorList>
    </citation>
    <scope>NUCLEOTIDE SEQUENCE</scope>
    <source>
        <strain evidence="4">SDUM040014</strain>
    </source>
</reference>
<comment type="similarity">
    <text evidence="1">Belongs to the bacterial secretin family.</text>
</comment>
<evidence type="ECO:0000256" key="1">
    <source>
        <dbReference type="RuleBase" id="RU004003"/>
    </source>
</evidence>
<evidence type="ECO:0000313" key="5">
    <source>
        <dbReference type="Proteomes" id="UP001168380"/>
    </source>
</evidence>
<dbReference type="InterPro" id="IPR032789">
    <property type="entry name" value="T2SS-T3SS_pil_N"/>
</dbReference>
<evidence type="ECO:0000259" key="3">
    <source>
        <dbReference type="Pfam" id="PF13629"/>
    </source>
</evidence>
<dbReference type="PRINTS" id="PR00811">
    <property type="entry name" value="BCTERIALGSPD"/>
</dbReference>
<dbReference type="PANTHER" id="PTHR30332:SF17">
    <property type="entry name" value="TYPE IV PILIATION SYSTEM PROTEIN DR_0774-RELATED"/>
    <property type="match status" value="1"/>
</dbReference>
<dbReference type="Pfam" id="PF13629">
    <property type="entry name" value="T2SS-T3SS_pil_N"/>
    <property type="match status" value="1"/>
</dbReference>
<organism evidence="4 5">
    <name type="scientific">Gilvimarinus algae</name>
    <dbReference type="NCBI Taxonomy" id="3058037"/>
    <lineage>
        <taxon>Bacteria</taxon>
        <taxon>Pseudomonadati</taxon>
        <taxon>Pseudomonadota</taxon>
        <taxon>Gammaproteobacteria</taxon>
        <taxon>Cellvibrionales</taxon>
        <taxon>Cellvibrionaceae</taxon>
        <taxon>Gilvimarinus</taxon>
    </lineage>
</organism>
<name>A0ABT8T978_9GAMM</name>
<comment type="caution">
    <text evidence="4">The sequence shown here is derived from an EMBL/GenBank/DDBJ whole genome shotgun (WGS) entry which is preliminary data.</text>
</comment>
<dbReference type="Pfam" id="PF00263">
    <property type="entry name" value="Secretin"/>
    <property type="match status" value="1"/>
</dbReference>
<sequence>MDNIAMKIRFLLGGVIALLAVQVHGRVLPEEIQLYAGESRVIEAPNVTRISVGKTGFVGYTMLKTGEVILSADSVGETNMQVWFADGSREEVGISVIEAFSSSRELGEIRHLIGDIPGIEIKTAGRHVVVDGVLEARDMEKVETVAELYEDLTILARTVDEFEQKMIYFDVQIAEFDRSRTEELGINWQKSFSGPSLRYGNTWAAAGSGLYAWEEEDLPDGYGYATGTRAVLFGIATEITSMIDLLEQTGSAIVLSKPRLSARSGGEAGLTVGGEVPVITSSLSGSSVEYKDYGVILSILPKLDLYGNISARVDVSISQLDLAQAVDGQPAFKKRATSNDIKLRPGDTLVLSGLITREEQATLNKVKWLADIPILGALFKSKSFTGGETEMVIFITPHILSDLKSGPNQEILNRVDEYVEEHEEYMKTGLID</sequence>
<proteinExistence type="inferred from homology"/>
<dbReference type="InterPro" id="IPR050810">
    <property type="entry name" value="Bact_Secretion_Sys_Channel"/>
</dbReference>
<dbReference type="InterPro" id="IPR001775">
    <property type="entry name" value="GspD/PilQ"/>
</dbReference>
<gene>
    <name evidence="4" type="ORF">QWI16_00780</name>
</gene>
<feature type="domain" description="Type II/III secretion system secretin-like" evidence="2">
    <location>
        <begin position="245"/>
        <end position="400"/>
    </location>
</feature>
<protein>
    <submittedName>
        <fullName evidence="4">Pilus assembly protein N-terminal domain-containing protein</fullName>
    </submittedName>
</protein>
<keyword evidence="5" id="KW-1185">Reference proteome</keyword>
<dbReference type="PANTHER" id="PTHR30332">
    <property type="entry name" value="PROBABLE GENERAL SECRETION PATHWAY PROTEIN D"/>
    <property type="match status" value="1"/>
</dbReference>
<dbReference type="RefSeq" id="WP_302710807.1">
    <property type="nucleotide sequence ID" value="NZ_JAULRT010000031.1"/>
</dbReference>